<keyword evidence="1" id="KW-1133">Transmembrane helix</keyword>
<proteinExistence type="predicted"/>
<feature type="transmembrane region" description="Helical" evidence="1">
    <location>
        <begin position="167"/>
        <end position="191"/>
    </location>
</feature>
<reference evidence="2 3" key="1">
    <citation type="submission" date="2016-09" db="EMBL/GenBank/DDBJ databases">
        <title>Complete genome sequence of microbes from the polar regions.</title>
        <authorList>
            <person name="Liao L."/>
            <person name="Chen B."/>
        </authorList>
    </citation>
    <scope>NUCLEOTIDE SEQUENCE [LARGE SCALE GENOMIC DNA]</scope>
    <source>
        <strain evidence="2 3">ZS314</strain>
    </source>
</reference>
<evidence type="ECO:0000313" key="3">
    <source>
        <dbReference type="Proteomes" id="UP000464507"/>
    </source>
</evidence>
<gene>
    <name evidence="2" type="ORF">BHD05_12900</name>
</gene>
<dbReference type="RefSeq" id="WP_236966545.1">
    <property type="nucleotide sequence ID" value="NZ_CP017146.1"/>
</dbReference>
<evidence type="ECO:0000313" key="2">
    <source>
        <dbReference type="EMBL" id="QHO70405.1"/>
    </source>
</evidence>
<feature type="transmembrane region" description="Helical" evidence="1">
    <location>
        <begin position="32"/>
        <end position="53"/>
    </location>
</feature>
<feature type="transmembrane region" description="Helical" evidence="1">
    <location>
        <begin position="6"/>
        <end position="25"/>
    </location>
</feature>
<sequence>MVLLVVWIVAVVLVWAAVAIAFFAVRPGRHWLIVPAAVPVAAIVIAGMLGPVATAPHPALALLAGLGLTLLGVVGGSPIVSVLLGVATRGSVPLGSHGGILVRDVRSPAPAQREILRGGTTIGYLERFALIGSVVAGQPGAVAVIVAVKGLGRYSELENELARERFIIGSLASLTWAGLCTAAIVMTVAGVS</sequence>
<dbReference type="AlphaFoldDB" id="A0A7L5AKT3"/>
<protein>
    <submittedName>
        <fullName evidence="2">Uncharacterized protein</fullName>
    </submittedName>
</protein>
<keyword evidence="1" id="KW-0472">Membrane</keyword>
<dbReference type="KEGG" id="mant:BHD05_12900"/>
<feature type="transmembrane region" description="Helical" evidence="1">
    <location>
        <begin position="59"/>
        <end position="86"/>
    </location>
</feature>
<organism evidence="2 3">
    <name type="scientific">Marisediminicola antarctica</name>
    <dbReference type="NCBI Taxonomy" id="674079"/>
    <lineage>
        <taxon>Bacteria</taxon>
        <taxon>Bacillati</taxon>
        <taxon>Actinomycetota</taxon>
        <taxon>Actinomycetes</taxon>
        <taxon>Micrococcales</taxon>
        <taxon>Microbacteriaceae</taxon>
        <taxon>Marisediminicola</taxon>
    </lineage>
</organism>
<evidence type="ECO:0000256" key="1">
    <source>
        <dbReference type="SAM" id="Phobius"/>
    </source>
</evidence>
<dbReference type="Proteomes" id="UP000464507">
    <property type="component" value="Chromosome"/>
</dbReference>
<keyword evidence="1" id="KW-0812">Transmembrane</keyword>
<keyword evidence="3" id="KW-1185">Reference proteome</keyword>
<accession>A0A7L5AKT3</accession>
<dbReference type="EMBL" id="CP017146">
    <property type="protein sequence ID" value="QHO70405.1"/>
    <property type="molecule type" value="Genomic_DNA"/>
</dbReference>
<name>A0A7L5AKT3_9MICO</name>